<dbReference type="GO" id="GO:0008409">
    <property type="term" value="F:5'-3' exonuclease activity"/>
    <property type="evidence" value="ECO:0007669"/>
    <property type="project" value="InterPro"/>
</dbReference>
<dbReference type="AlphaFoldDB" id="A0A942UZJ4"/>
<dbReference type="GO" id="GO:0006281">
    <property type="term" value="P:DNA repair"/>
    <property type="evidence" value="ECO:0007669"/>
    <property type="project" value="InterPro"/>
</dbReference>
<dbReference type="Gene3D" id="3.90.1640.30">
    <property type="match status" value="1"/>
</dbReference>
<feature type="domain" description="RecJ OB" evidence="8">
    <location>
        <begin position="459"/>
        <end position="565"/>
    </location>
</feature>
<dbReference type="Pfam" id="PF17768">
    <property type="entry name" value="RecJ_OB"/>
    <property type="match status" value="1"/>
</dbReference>
<reference evidence="9" key="1">
    <citation type="submission" date="2019-12" db="EMBL/GenBank/DDBJ databases">
        <title>Clostridiaceae gen. nov. sp. nov., isolated from sediment in Xinjiang, China.</title>
        <authorList>
            <person name="Zhang R."/>
        </authorList>
    </citation>
    <scope>NUCLEOTIDE SEQUENCE</scope>
    <source>
        <strain evidence="9">D2Q-11</strain>
    </source>
</reference>
<feature type="domain" description="DDH" evidence="6">
    <location>
        <begin position="84"/>
        <end position="231"/>
    </location>
</feature>
<evidence type="ECO:0000256" key="5">
    <source>
        <dbReference type="ARBA" id="ARBA00022839"/>
    </source>
</evidence>
<comment type="caution">
    <text evidence="9">The sequence shown here is derived from an EMBL/GenBank/DDBJ whole genome shotgun (WGS) entry which is preliminary data.</text>
</comment>
<evidence type="ECO:0000259" key="6">
    <source>
        <dbReference type="Pfam" id="PF01368"/>
    </source>
</evidence>
<name>A0A942UZJ4_9FIRM</name>
<evidence type="ECO:0000256" key="1">
    <source>
        <dbReference type="ARBA" id="ARBA00005915"/>
    </source>
</evidence>
<dbReference type="Gene3D" id="3.10.310.30">
    <property type="match status" value="1"/>
</dbReference>
<dbReference type="InterPro" id="IPR041122">
    <property type="entry name" value="RecJ_OB"/>
</dbReference>
<dbReference type="Pfam" id="PF02272">
    <property type="entry name" value="DHHA1"/>
    <property type="match status" value="1"/>
</dbReference>
<evidence type="ECO:0000259" key="7">
    <source>
        <dbReference type="Pfam" id="PF02272"/>
    </source>
</evidence>
<gene>
    <name evidence="9" type="primary">recJ</name>
    <name evidence="9" type="ORF">GOQ27_14540</name>
</gene>
<evidence type="ECO:0000313" key="9">
    <source>
        <dbReference type="EMBL" id="MBS4539689.1"/>
    </source>
</evidence>
<dbReference type="RefSeq" id="WP_203367610.1">
    <property type="nucleotide sequence ID" value="NZ_WSFT01000053.1"/>
</dbReference>
<evidence type="ECO:0000256" key="4">
    <source>
        <dbReference type="ARBA" id="ARBA00022801"/>
    </source>
</evidence>
<evidence type="ECO:0000259" key="8">
    <source>
        <dbReference type="Pfam" id="PF17768"/>
    </source>
</evidence>
<keyword evidence="4" id="KW-0378">Hydrolase</keyword>
<evidence type="ECO:0000256" key="2">
    <source>
        <dbReference type="ARBA" id="ARBA00019841"/>
    </source>
</evidence>
<dbReference type="EMBL" id="WSFT01000053">
    <property type="protein sequence ID" value="MBS4539689.1"/>
    <property type="molecule type" value="Genomic_DNA"/>
</dbReference>
<organism evidence="9 10">
    <name type="scientific">Anaeromonas frigoriresistens</name>
    <dbReference type="NCBI Taxonomy" id="2683708"/>
    <lineage>
        <taxon>Bacteria</taxon>
        <taxon>Bacillati</taxon>
        <taxon>Bacillota</taxon>
        <taxon>Tissierellia</taxon>
        <taxon>Tissierellales</taxon>
        <taxon>Thermohalobacteraceae</taxon>
        <taxon>Anaeromonas</taxon>
    </lineage>
</organism>
<evidence type="ECO:0000313" key="10">
    <source>
        <dbReference type="Proteomes" id="UP000724672"/>
    </source>
</evidence>
<dbReference type="InterPro" id="IPR003156">
    <property type="entry name" value="DHHA1_dom"/>
</dbReference>
<dbReference type="PANTHER" id="PTHR30255">
    <property type="entry name" value="SINGLE-STRANDED-DNA-SPECIFIC EXONUCLEASE RECJ"/>
    <property type="match status" value="1"/>
</dbReference>
<dbReference type="SUPFAM" id="SSF64182">
    <property type="entry name" value="DHH phosphoesterases"/>
    <property type="match status" value="1"/>
</dbReference>
<sequence>MRKNDEKFLKVLQQEKSDIQRISQELKISPLVSRVLFNRGIKDNQEIIKFLDPDYNYFYDPYLLNDMGKATDRILEAIELDNTIWIYGDYDVDGVTSTSLLVTFLSQIGIEVRYYIPDRHTEGYGVNKDAIKYIYENKGDLIITVDCGITSVEEVEYCNELGMDIIITDHHTCGDILPNAIAVINPNREDSNYPFKKLAGVGVAFKLVQSISKALKIDIDYSLLLPIVAIGTVADVVSLMDENRLIVKKGLELIKETPNLGIQALLEVTGLKDKDITSGHIGFVIGPRINAAGRMNYATKGVELFTSDDYEKALNIARELDEENKNRQLVEGKILEDAEEIIKKRNLEKDNVIVLASNNWHHGVIGIVSSRITEKYHRPSVLISIDENKEGRGSARSISTLNIYDALKNSKDLFLGFGGHKQAAGLSIKEENIEIFREKINTWVDKELEEEDFCQEIVIDSTVEVDDISLNTVNELKKLAPFGMGNSSPIFLFEDAIVTNIKGVGKDKTHLKMEILYKGIQIDGIGFNLGYYVDDICNTDLINIIGSLDINEYMGNKKVQIMIKDIIKPKIEYDIENRYYNSLNDVFSKGYKLYSKDFNFNNLDNKLNYLIKKLKSDKNIKVYINNLINLKNILNAMNREGRDIFKNTSFGYSEEQKIRKNIIIINPTNESILKEKYDEVILYDLPFIEEIYYTIRTVHDNVEILCEENDLNYNKEMISEWTPNIEELRNIYKSFLTNKSFKLNMIKYIDSLRSRNININVVKLQLSLDIFKETGLLDYKKLDNNNYYIKINKVSSKVNISDAPLLKSLNNYIL</sequence>
<feature type="domain" description="DHHA1" evidence="7">
    <location>
        <begin position="350"/>
        <end position="444"/>
    </location>
</feature>
<dbReference type="InterPro" id="IPR051673">
    <property type="entry name" value="SSDNA_exonuclease_RecJ"/>
</dbReference>
<dbReference type="InterPro" id="IPR038763">
    <property type="entry name" value="DHH_sf"/>
</dbReference>
<evidence type="ECO:0000256" key="3">
    <source>
        <dbReference type="ARBA" id="ARBA00022722"/>
    </source>
</evidence>
<protein>
    <recommendedName>
        <fullName evidence="2">Single-stranded-DNA-specific exonuclease RecJ</fullName>
    </recommendedName>
</protein>
<dbReference type="GO" id="GO:0003676">
    <property type="term" value="F:nucleic acid binding"/>
    <property type="evidence" value="ECO:0007669"/>
    <property type="project" value="InterPro"/>
</dbReference>
<dbReference type="PANTHER" id="PTHR30255:SF2">
    <property type="entry name" value="SINGLE-STRANDED-DNA-SPECIFIC EXONUCLEASE RECJ"/>
    <property type="match status" value="1"/>
</dbReference>
<accession>A0A942UZJ4</accession>
<keyword evidence="10" id="KW-1185">Reference proteome</keyword>
<keyword evidence="3" id="KW-0540">Nuclease</keyword>
<keyword evidence="5 9" id="KW-0269">Exonuclease</keyword>
<proteinExistence type="inferred from homology"/>
<dbReference type="GO" id="GO:0006310">
    <property type="term" value="P:DNA recombination"/>
    <property type="evidence" value="ECO:0007669"/>
    <property type="project" value="InterPro"/>
</dbReference>
<comment type="similarity">
    <text evidence="1">Belongs to the RecJ family.</text>
</comment>
<dbReference type="InterPro" id="IPR004610">
    <property type="entry name" value="RecJ"/>
</dbReference>
<dbReference type="Proteomes" id="UP000724672">
    <property type="component" value="Unassembled WGS sequence"/>
</dbReference>
<dbReference type="Pfam" id="PF01368">
    <property type="entry name" value="DHH"/>
    <property type="match status" value="1"/>
</dbReference>
<dbReference type="InterPro" id="IPR001667">
    <property type="entry name" value="DDH_dom"/>
</dbReference>
<dbReference type="NCBIfam" id="TIGR00644">
    <property type="entry name" value="recJ"/>
    <property type="match status" value="1"/>
</dbReference>